<keyword evidence="3" id="KW-0336">GPI-anchor</keyword>
<dbReference type="Gene3D" id="3.30.60.30">
    <property type="match status" value="2"/>
</dbReference>
<dbReference type="GO" id="GO:0098552">
    <property type="term" value="C:side of membrane"/>
    <property type="evidence" value="ECO:0007669"/>
    <property type="project" value="UniProtKB-KW"/>
</dbReference>
<evidence type="ECO:0000256" key="13">
    <source>
        <dbReference type="ARBA" id="ARBA00061636"/>
    </source>
</evidence>
<dbReference type="GO" id="GO:0005886">
    <property type="term" value="C:plasma membrane"/>
    <property type="evidence" value="ECO:0007669"/>
    <property type="project" value="UniProtKB-SubCell"/>
</dbReference>
<evidence type="ECO:0000256" key="8">
    <source>
        <dbReference type="ARBA" id="ARBA00022900"/>
    </source>
</evidence>
<dbReference type="Pfam" id="PF07648">
    <property type="entry name" value="Kazal_2"/>
    <property type="match status" value="3"/>
</dbReference>
<dbReference type="InterPro" id="IPR056978">
    <property type="entry name" value="CC4_RECK"/>
</dbReference>
<dbReference type="GO" id="GO:0001955">
    <property type="term" value="P:blood vessel maturation"/>
    <property type="evidence" value="ECO:0007669"/>
    <property type="project" value="TreeGrafter"/>
</dbReference>
<keyword evidence="2" id="KW-1003">Cell membrane</keyword>
<feature type="domain" description="Kazal-like" evidence="15">
    <location>
        <begin position="607"/>
        <end position="653"/>
    </location>
</feature>
<evidence type="ECO:0000259" key="15">
    <source>
        <dbReference type="PROSITE" id="PS51465"/>
    </source>
</evidence>
<dbReference type="SMART" id="SM00280">
    <property type="entry name" value="KAZAL"/>
    <property type="match status" value="3"/>
</dbReference>
<evidence type="ECO:0000256" key="10">
    <source>
        <dbReference type="ARBA" id="ARBA00023157"/>
    </source>
</evidence>
<dbReference type="GO" id="GO:0004867">
    <property type="term" value="F:serine-type endopeptidase inhibitor activity"/>
    <property type="evidence" value="ECO:0007669"/>
    <property type="project" value="UniProtKB-KW"/>
</dbReference>
<evidence type="ECO:0000256" key="4">
    <source>
        <dbReference type="ARBA" id="ARBA00022687"/>
    </source>
</evidence>
<evidence type="ECO:0000256" key="14">
    <source>
        <dbReference type="ARBA" id="ARBA00073829"/>
    </source>
</evidence>
<dbReference type="PANTHER" id="PTHR13487">
    <property type="entry name" value="SERINE PROTEASE INHIBITOR"/>
    <property type="match status" value="1"/>
</dbReference>
<dbReference type="GO" id="GO:0030198">
    <property type="term" value="P:extracellular matrix organization"/>
    <property type="evidence" value="ECO:0007669"/>
    <property type="project" value="TreeGrafter"/>
</dbReference>
<accession>A0A553R791</accession>
<dbReference type="PANTHER" id="PTHR13487:SF3">
    <property type="entry name" value="REVERSION-INDUCING CYSTEINE-RICH PROTEIN WITH KAZAL MOTIFS"/>
    <property type="match status" value="1"/>
</dbReference>
<keyword evidence="12" id="KW-0449">Lipoprotein</keyword>
<keyword evidence="9" id="KW-0472">Membrane</keyword>
<evidence type="ECO:0000256" key="11">
    <source>
        <dbReference type="ARBA" id="ARBA00023180"/>
    </source>
</evidence>
<dbReference type="EMBL" id="SRMA01025192">
    <property type="protein sequence ID" value="TRY98036.1"/>
    <property type="molecule type" value="Genomic_DNA"/>
</dbReference>
<keyword evidence="6" id="KW-0732">Signal</keyword>
<dbReference type="OrthoDB" id="5956770at2759"/>
<dbReference type="InterPro" id="IPR039016">
    <property type="entry name" value="RECK"/>
</dbReference>
<dbReference type="PROSITE" id="PS00282">
    <property type="entry name" value="KAZAL_1"/>
    <property type="match status" value="1"/>
</dbReference>
<keyword evidence="10" id="KW-1015">Disulfide bond</keyword>
<dbReference type="FunFam" id="3.30.60.30:FF:000011">
    <property type="entry name" value="reversion-inducing cysteine-rich protein with Kazal motifs isoform X1"/>
    <property type="match status" value="1"/>
</dbReference>
<keyword evidence="5" id="KW-0646">Protease inhibitor</keyword>
<evidence type="ECO:0000256" key="7">
    <source>
        <dbReference type="ARBA" id="ARBA00022737"/>
    </source>
</evidence>
<dbReference type="InterPro" id="IPR055134">
    <property type="entry name" value="EGF2_RECK_dom"/>
</dbReference>
<reference evidence="16 17" key="1">
    <citation type="journal article" date="2019" name="Sci. Data">
        <title>Hybrid genome assembly and annotation of Danionella translucida.</title>
        <authorList>
            <person name="Kadobianskyi M."/>
            <person name="Schulze L."/>
            <person name="Schuelke M."/>
            <person name="Judkewitz B."/>
        </authorList>
    </citation>
    <scope>NUCLEOTIDE SEQUENCE [LARGE SCALE GENOMIC DNA]</scope>
    <source>
        <strain evidence="16 17">Bolton</strain>
    </source>
</reference>
<dbReference type="InterPro" id="IPR036058">
    <property type="entry name" value="Kazal_dom_sf"/>
</dbReference>
<dbReference type="Pfam" id="PF25027">
    <property type="entry name" value="EGF1_RECK"/>
    <property type="match status" value="1"/>
</dbReference>
<evidence type="ECO:0000256" key="6">
    <source>
        <dbReference type="ARBA" id="ARBA00022729"/>
    </source>
</evidence>
<dbReference type="PROSITE" id="PS51465">
    <property type="entry name" value="KAZAL_2"/>
    <property type="match status" value="2"/>
</dbReference>
<evidence type="ECO:0000313" key="17">
    <source>
        <dbReference type="Proteomes" id="UP000316079"/>
    </source>
</evidence>
<dbReference type="InterPro" id="IPR056979">
    <property type="entry name" value="FZ_RECK"/>
</dbReference>
<dbReference type="AlphaFoldDB" id="A0A553R791"/>
<evidence type="ECO:0000256" key="9">
    <source>
        <dbReference type="ARBA" id="ARBA00023136"/>
    </source>
</evidence>
<gene>
    <name evidence="16" type="ORF">DNTS_004428</name>
</gene>
<proteinExistence type="inferred from homology"/>
<sequence length="944" mass="103760">MRRGISLRCWRFVAQRARFSSAASSARCSLRIHPAAIMLEIFLSAGMHLASIRSESRLRHFLQRLPSYCPPDSLELLADQKDGSVWAVVNWPSPPSATKPLYSCITRNEMGSVCCGYAGRHTHCREYCQAIFRTDSSPSASQISAVSEYCASVSPTLLECVGNYSRSFPERSPGDSEYCPTQSHLFLFSLRVLTITLSSGLHCCDRAEQADCARACRRLLITPGSEQEIMEALIRECGSQPLPQDPLWQCFLGSSLPPAPPDAHPPAPPRPRIDSAKMHCCAKANTSLCRSMCVEISRSWGSQSWQEFDQHCEYNPVETQLISCLADLREPCQLGCRGLSYCSNFNNRPTELFRSCNVQSDQGALSDFRLWSNGSIRMPMMQIPVLDIRSCRPEMWKAVACALQIKPCKSRGSLICRSDCVDILSQCGDRKRFPEGQTPERICDLLSPTDDPEQCIPLHTYMTPSPFEQSLEELVHPCNPNPCPSSHLCEVNRRGCAPETDCLPFFCVPGCKLGEASEFLVPADARVQVPVRSGQSGCFEVCVCGASGKLEKCTTLPCQETLQSCQSHAHGSSFRLDCRLCSCFAGETVCSSRQCLTVESTDEERRAFTGLPCSCADHFVPVCASNGRTYPSACVARCVGFRDEQFVFGSCWGNDPCSPNPCQRNQRCVPRPQVCLTNPSEIPCPQYECASRPSSCDQKLLDPVCDTDNVEHTNLCFLKLRGKTLAYRGHCQDACRTPRAVCGQNGETYTSTCVAFSERVAVDYQGRCQAVGIESEFGSESSCTSVQCPELTSASCEPITPPGACCPVCAGMLRIIWNKPQMNIFAKLNTDHPVTVAEVLRILRLHVSIPQCDVFGYLSIDSELIVLIAPVDTQPTALQVEACSKEAEKIDALINSGSPTLISYVPLSAFLSSEAKLTYIRSSSSSSSSSLTLFLLLALLLLNF</sequence>
<dbReference type="Pfam" id="PF23298">
    <property type="entry name" value="FZ_RECK"/>
    <property type="match status" value="1"/>
</dbReference>
<evidence type="ECO:0000256" key="12">
    <source>
        <dbReference type="ARBA" id="ARBA00023288"/>
    </source>
</evidence>
<dbReference type="GO" id="GO:0002040">
    <property type="term" value="P:sprouting angiogenesis"/>
    <property type="evidence" value="ECO:0007669"/>
    <property type="project" value="TreeGrafter"/>
</dbReference>
<dbReference type="Proteomes" id="UP000316079">
    <property type="component" value="Unassembled WGS sequence"/>
</dbReference>
<organism evidence="16 17">
    <name type="scientific">Danionella cerebrum</name>
    <dbReference type="NCBI Taxonomy" id="2873325"/>
    <lineage>
        <taxon>Eukaryota</taxon>
        <taxon>Metazoa</taxon>
        <taxon>Chordata</taxon>
        <taxon>Craniata</taxon>
        <taxon>Vertebrata</taxon>
        <taxon>Euteleostomi</taxon>
        <taxon>Actinopterygii</taxon>
        <taxon>Neopterygii</taxon>
        <taxon>Teleostei</taxon>
        <taxon>Ostariophysi</taxon>
        <taxon>Cypriniformes</taxon>
        <taxon>Danionidae</taxon>
        <taxon>Danioninae</taxon>
        <taxon>Danionella</taxon>
    </lineage>
</organism>
<dbReference type="InterPro" id="IPR056977">
    <property type="entry name" value="FnI_RECK"/>
</dbReference>
<dbReference type="InterPro" id="IPR002350">
    <property type="entry name" value="Kazal_dom"/>
</dbReference>
<dbReference type="Pfam" id="PF23332">
    <property type="entry name" value="CC4_RECK"/>
    <property type="match status" value="2"/>
</dbReference>
<dbReference type="SUPFAM" id="SSF100895">
    <property type="entry name" value="Kazal-type serine protease inhibitors"/>
    <property type="match status" value="3"/>
</dbReference>
<keyword evidence="11" id="KW-0325">Glycoprotein</keyword>
<dbReference type="InterPro" id="IPR056976">
    <property type="entry name" value="EGF1_RECK"/>
</dbReference>
<dbReference type="GO" id="GO:0016055">
    <property type="term" value="P:Wnt signaling pathway"/>
    <property type="evidence" value="ECO:0007669"/>
    <property type="project" value="UniProtKB-KW"/>
</dbReference>
<keyword evidence="4" id="KW-0879">Wnt signaling pathway</keyword>
<evidence type="ECO:0000313" key="16">
    <source>
        <dbReference type="EMBL" id="TRY98036.1"/>
    </source>
</evidence>
<protein>
    <recommendedName>
        <fullName evidence="14">Reversion-inducing cysteine-rich protein with Kazal motifs</fullName>
    </recommendedName>
</protein>
<evidence type="ECO:0000256" key="5">
    <source>
        <dbReference type="ARBA" id="ARBA00022690"/>
    </source>
</evidence>
<comment type="caution">
    <text evidence="16">The sequence shown here is derived from an EMBL/GenBank/DDBJ whole genome shotgun (WGS) entry which is preliminary data.</text>
</comment>
<feature type="domain" description="Kazal-like" evidence="15">
    <location>
        <begin position="678"/>
        <end position="733"/>
    </location>
</feature>
<evidence type="ECO:0000256" key="2">
    <source>
        <dbReference type="ARBA" id="ARBA00022475"/>
    </source>
</evidence>
<keyword evidence="8" id="KW-0722">Serine protease inhibitor</keyword>
<evidence type="ECO:0000256" key="3">
    <source>
        <dbReference type="ARBA" id="ARBA00022622"/>
    </source>
</evidence>
<dbReference type="GO" id="GO:0008191">
    <property type="term" value="F:metalloendopeptidase inhibitor activity"/>
    <property type="evidence" value="ECO:0007669"/>
    <property type="project" value="InterPro"/>
</dbReference>
<dbReference type="Pfam" id="PF22955">
    <property type="entry name" value="EGF2_RECK"/>
    <property type="match status" value="1"/>
</dbReference>
<evidence type="ECO:0000256" key="1">
    <source>
        <dbReference type="ARBA" id="ARBA00004609"/>
    </source>
</evidence>
<keyword evidence="7" id="KW-0677">Repeat</keyword>
<keyword evidence="17" id="KW-1185">Reference proteome</keyword>
<name>A0A553R791_9TELE</name>
<comment type="subcellular location">
    <subcellularLocation>
        <location evidence="1">Cell membrane</location>
        <topology evidence="1">Lipid-anchor</topology>
        <topology evidence="1">GPI-anchor</topology>
    </subcellularLocation>
</comment>
<dbReference type="Pfam" id="PF25028">
    <property type="entry name" value="FnI_RECK"/>
    <property type="match status" value="1"/>
</dbReference>
<comment type="similarity">
    <text evidence="13">Belongs to the RECK family.</text>
</comment>